<dbReference type="PRINTS" id="PR00109">
    <property type="entry name" value="TYRKINASE"/>
</dbReference>
<dbReference type="PANTHER" id="PTHR48012:SF26">
    <property type="entry name" value="SERINE_THREONINE-PROTEIN KINASE DDB_G0283821-RELATED"/>
    <property type="match status" value="1"/>
</dbReference>
<keyword evidence="3 5" id="KW-0547">Nucleotide-binding</keyword>
<dbReference type="PANTHER" id="PTHR48012">
    <property type="entry name" value="STERILE20-LIKE KINASE, ISOFORM B-RELATED"/>
    <property type="match status" value="1"/>
</dbReference>
<evidence type="ECO:0000256" key="2">
    <source>
        <dbReference type="ARBA" id="ARBA00022527"/>
    </source>
</evidence>
<dbReference type="GO" id="GO:0004674">
    <property type="term" value="F:protein serine/threonine kinase activity"/>
    <property type="evidence" value="ECO:0007669"/>
    <property type="project" value="UniProtKB-KW"/>
</dbReference>
<gene>
    <name evidence="8" type="ORF">FDP41_005259</name>
</gene>
<dbReference type="SUPFAM" id="SSF48371">
    <property type="entry name" value="ARM repeat"/>
    <property type="match status" value="2"/>
</dbReference>
<dbReference type="VEuPathDB" id="AmoebaDB:NF0019200"/>
<dbReference type="InterPro" id="IPR050629">
    <property type="entry name" value="STE20/SPS1-PAK"/>
</dbReference>
<feature type="compositionally biased region" description="Acidic residues" evidence="6">
    <location>
        <begin position="691"/>
        <end position="702"/>
    </location>
</feature>
<dbReference type="GeneID" id="68112477"/>
<dbReference type="InterPro" id="IPR016024">
    <property type="entry name" value="ARM-type_fold"/>
</dbReference>
<feature type="binding site" evidence="5">
    <location>
        <position position="74"/>
    </location>
    <ligand>
        <name>ATP</name>
        <dbReference type="ChEBI" id="CHEBI:30616"/>
    </ligand>
</feature>
<protein>
    <recommendedName>
        <fullName evidence="1">non-specific serine/threonine protein kinase</fullName>
        <ecNumber evidence="1">2.7.11.1</ecNumber>
    </recommendedName>
</protein>
<dbReference type="SMART" id="SM00220">
    <property type="entry name" value="S_TKc"/>
    <property type="match status" value="1"/>
</dbReference>
<dbReference type="RefSeq" id="XP_044560645.1">
    <property type="nucleotide sequence ID" value="XM_044708764.1"/>
</dbReference>
<dbReference type="Gene3D" id="1.25.10.10">
    <property type="entry name" value="Leucine-rich Repeat Variant"/>
    <property type="match status" value="2"/>
</dbReference>
<dbReference type="GO" id="GO:0005737">
    <property type="term" value="C:cytoplasm"/>
    <property type="evidence" value="ECO:0007669"/>
    <property type="project" value="TreeGrafter"/>
</dbReference>
<sequence length="1103" mass="124923">MTKRKNQQGASNTSSDSLNHHHHDPTNPNEIIVINNKYQFRKSDTLGRGGYGVVYKGFRSSFGDMVAIKEIPLKKHQALKDIQNEINLLSKLDHERIVKYIDHHSTSQAFYIIMEYLENGSLASLVKKYKVTEDVVSSYIKQVLEGLVYLHKQGFIHRDIKGDNVLLTRGGAVKLADFGVSASLSLIRKEDVSGTPHWMAPEAISQSGVSEKSDIWSVGCLTIELLTGFPPYYTENIYRAMFRIVNDDHPPIPSCSSAAENFLMLCFKKEPKFRPTAQTLLSHPWIAKKQEQEKEHPVPSFINRASFDSDFSFDSWSSLPSKEKKMSTMKTETNQKVNLENFKEGSSDDDIDFEINTPNLEDGLELKPHLLKSESNSSQTFESWDDIDFKVDKVAEIQTILDEHISRLSPNSTSDDILKTCTDITKLKSMVDNDDFIAALNRTLSKRSLISVLQILDKTEFLEDETVITHVLQLLNELLFMIESQYKEQLCLIGAFPKVTKLSSTSFSAQLRYESIRFLHNMCIENKTNLRMFIASEGVKTLVKFLNTKKTQDSTRFLPKMSFSCSIDSLDNIQIKTVFQSIDLIEMVLKLQTSQTDRNDFCRLFSMHDFLGKIAAVFTNLLEDFRDVEAYLGIAPLSISSPSFKTVVLSKQFLSQKSADRDEENTFATVKVIPKNSGHDVKKEQQATSSSEDEDSSDDDWDSSSSSSDEMKFNTVIYGGDETSSSDDENTSLPTTVIIKQNSKNVNYSEERKNLNLLKTYIDKIISMLLMFSDGDSEIHVAFSNKTVIDNLVASFKYLNDSQKSQVITSLRFLAFNTNTHELLTSTNILNALVREFSLVVYRSDVKVLESVNSKIYNQVVNSLYSLCVFNEQRLDEISLHGCIKLLSHAVMSQLPLKEMVLRLLFGMAVRNCSNETKKRLLEEEGLEAYFFILRHDKAWVADVFSALSSLLYNESIKSDVEDSISNHLDIFVQLFEVSKDLLLTIESTVPGFVTLLKLSDNITSVCKQNLDLIKNLCQSLSAVVQNYSSSLDEDTDLSPLLRNFLYSLSLLLPENNAVTQHVIDIASRSLSELLQYAQNKNLYVIQEQIAPLLQSVKTQKKK</sequence>
<feature type="region of interest" description="Disordered" evidence="6">
    <location>
        <begin position="1"/>
        <end position="29"/>
    </location>
</feature>
<evidence type="ECO:0000313" key="9">
    <source>
        <dbReference type="Proteomes" id="UP000444721"/>
    </source>
</evidence>
<dbReference type="OrthoDB" id="8693905at2759"/>
<keyword evidence="2" id="KW-0723">Serine/threonine-protein kinase</keyword>
<dbReference type="InterPro" id="IPR008271">
    <property type="entry name" value="Ser/Thr_kinase_AS"/>
</dbReference>
<accession>A0A6A5BM39</accession>
<name>A0A6A5BM39_NAEFO</name>
<keyword evidence="2" id="KW-0418">Kinase</keyword>
<dbReference type="Gene3D" id="1.10.510.10">
    <property type="entry name" value="Transferase(Phosphotransferase) domain 1"/>
    <property type="match status" value="1"/>
</dbReference>
<evidence type="ECO:0000256" key="6">
    <source>
        <dbReference type="SAM" id="MobiDB-lite"/>
    </source>
</evidence>
<dbReference type="EMBL" id="VFQX01000043">
    <property type="protein sequence ID" value="KAF0975932.1"/>
    <property type="molecule type" value="Genomic_DNA"/>
</dbReference>
<keyword evidence="9" id="KW-1185">Reference proteome</keyword>
<feature type="compositionally biased region" description="Polar residues" evidence="6">
    <location>
        <begin position="7"/>
        <end position="17"/>
    </location>
</feature>
<dbReference type="EC" id="2.7.11.1" evidence="1"/>
<keyword evidence="2" id="KW-0808">Transferase</keyword>
<proteinExistence type="predicted"/>
<evidence type="ECO:0000256" key="5">
    <source>
        <dbReference type="PROSITE-ProRule" id="PRU10141"/>
    </source>
</evidence>
<evidence type="ECO:0000256" key="1">
    <source>
        <dbReference type="ARBA" id="ARBA00012513"/>
    </source>
</evidence>
<dbReference type="InterPro" id="IPR011989">
    <property type="entry name" value="ARM-like"/>
</dbReference>
<dbReference type="VEuPathDB" id="AmoebaDB:NfTy_052800"/>
<evidence type="ECO:0000256" key="4">
    <source>
        <dbReference type="ARBA" id="ARBA00022840"/>
    </source>
</evidence>
<dbReference type="SUPFAM" id="SSF56112">
    <property type="entry name" value="Protein kinase-like (PK-like)"/>
    <property type="match status" value="1"/>
</dbReference>
<dbReference type="InterPro" id="IPR000719">
    <property type="entry name" value="Prot_kinase_dom"/>
</dbReference>
<dbReference type="InterPro" id="IPR011009">
    <property type="entry name" value="Kinase-like_dom_sf"/>
</dbReference>
<dbReference type="Pfam" id="PF00069">
    <property type="entry name" value="Pkinase"/>
    <property type="match status" value="1"/>
</dbReference>
<keyword evidence="4 5" id="KW-0067">ATP-binding</keyword>
<evidence type="ECO:0000259" key="7">
    <source>
        <dbReference type="PROSITE" id="PS50011"/>
    </source>
</evidence>
<dbReference type="InterPro" id="IPR001245">
    <property type="entry name" value="Ser-Thr/Tyr_kinase_cat_dom"/>
</dbReference>
<dbReference type="VEuPathDB" id="AmoebaDB:NF0111080"/>
<dbReference type="PROSITE" id="PS00108">
    <property type="entry name" value="PROTEIN_KINASE_ST"/>
    <property type="match status" value="1"/>
</dbReference>
<comment type="caution">
    <text evidence="8">The sequence shown here is derived from an EMBL/GenBank/DDBJ whole genome shotgun (WGS) entry which is preliminary data.</text>
</comment>
<evidence type="ECO:0000256" key="3">
    <source>
        <dbReference type="ARBA" id="ARBA00022741"/>
    </source>
</evidence>
<dbReference type="GO" id="GO:0005524">
    <property type="term" value="F:ATP binding"/>
    <property type="evidence" value="ECO:0007669"/>
    <property type="project" value="UniProtKB-UniRule"/>
</dbReference>
<evidence type="ECO:0000313" key="8">
    <source>
        <dbReference type="EMBL" id="KAF0975932.1"/>
    </source>
</evidence>
<organism evidence="8 9">
    <name type="scientific">Naegleria fowleri</name>
    <name type="common">Brain eating amoeba</name>
    <dbReference type="NCBI Taxonomy" id="5763"/>
    <lineage>
        <taxon>Eukaryota</taxon>
        <taxon>Discoba</taxon>
        <taxon>Heterolobosea</taxon>
        <taxon>Tetramitia</taxon>
        <taxon>Eutetramitia</taxon>
        <taxon>Vahlkampfiidae</taxon>
        <taxon>Naegleria</taxon>
    </lineage>
</organism>
<feature type="region of interest" description="Disordered" evidence="6">
    <location>
        <begin position="677"/>
        <end position="709"/>
    </location>
</feature>
<feature type="domain" description="Protein kinase" evidence="7">
    <location>
        <begin position="40"/>
        <end position="286"/>
    </location>
</feature>
<dbReference type="InterPro" id="IPR017441">
    <property type="entry name" value="Protein_kinase_ATP_BS"/>
</dbReference>
<dbReference type="VEuPathDB" id="AmoebaDB:FDP41_005259"/>
<reference evidence="8 9" key="1">
    <citation type="journal article" date="2019" name="Sci. Rep.">
        <title>Nanopore sequencing improves the draft genome of the human pathogenic amoeba Naegleria fowleri.</title>
        <authorList>
            <person name="Liechti N."/>
            <person name="Schurch N."/>
            <person name="Bruggmann R."/>
            <person name="Wittwer M."/>
        </authorList>
    </citation>
    <scope>NUCLEOTIDE SEQUENCE [LARGE SCALE GENOMIC DNA]</scope>
    <source>
        <strain evidence="8 9">ATCC 30894</strain>
    </source>
</reference>
<dbReference type="PROSITE" id="PS50011">
    <property type="entry name" value="PROTEIN_KINASE_DOM"/>
    <property type="match status" value="1"/>
</dbReference>
<dbReference type="Proteomes" id="UP000444721">
    <property type="component" value="Unassembled WGS sequence"/>
</dbReference>
<dbReference type="AlphaFoldDB" id="A0A6A5BM39"/>
<dbReference type="PROSITE" id="PS00107">
    <property type="entry name" value="PROTEIN_KINASE_ATP"/>
    <property type="match status" value="1"/>
</dbReference>